<feature type="region of interest" description="Disordered" evidence="1">
    <location>
        <begin position="326"/>
        <end position="367"/>
    </location>
</feature>
<evidence type="ECO:0000313" key="2">
    <source>
        <dbReference type="EMBL" id="GMF14343.1"/>
    </source>
</evidence>
<dbReference type="AlphaFoldDB" id="A0A9W6TK29"/>
<comment type="caution">
    <text evidence="2">The sequence shown here is derived from an EMBL/GenBank/DDBJ whole genome shotgun (WGS) entry which is preliminary data.</text>
</comment>
<dbReference type="SUPFAM" id="SSF51430">
    <property type="entry name" value="NAD(P)-linked oxidoreductase"/>
    <property type="match status" value="1"/>
</dbReference>
<dbReference type="EMBL" id="BSXW01000197">
    <property type="protein sequence ID" value="GMF14343.1"/>
    <property type="molecule type" value="Genomic_DNA"/>
</dbReference>
<feature type="compositionally biased region" description="Polar residues" evidence="1">
    <location>
        <begin position="358"/>
        <end position="367"/>
    </location>
</feature>
<sequence>MAKGHCRGVLLRNLEDRDALVDVTTALQETCAANELLSRTHVALVALTPVGCALEEMATRVEQVLGTMQIQQLDLLLLQAQSLTGSKGLHERKRAVLEAWEHMMVIQQAGLVQRIGTSDLSIQDVDFLLTAYPENPPEAWSIELLLPGMTSTSSDSDVPLEDVTAFAHAHSIDVLVRFPFAHLDSIKPEAVQEDWGLLTRTLADRYRERPFKFLVAHENEGTVASYHMESHALSETTVMQTSLQIAVRYLLQKGLVVIPQGFYDLQQREKTSNYRSTHEATMREIFEHLAHPFTTTHPSCSPQKMYSSLLTREDLAAIDRALPLATSFPLPAPPRTPISTTGRSRPGSRQDRRMHMPTTLSRPPTAD</sequence>
<reference evidence="2" key="1">
    <citation type="submission" date="2023-04" db="EMBL/GenBank/DDBJ databases">
        <title>Phytophthora lilii NBRC 32176.</title>
        <authorList>
            <person name="Ichikawa N."/>
            <person name="Sato H."/>
            <person name="Tonouchi N."/>
        </authorList>
    </citation>
    <scope>NUCLEOTIDE SEQUENCE</scope>
    <source>
        <strain evidence="2">NBRC 32176</strain>
    </source>
</reference>
<accession>A0A9W6TK29</accession>
<keyword evidence="3" id="KW-1185">Reference proteome</keyword>
<evidence type="ECO:0000256" key="1">
    <source>
        <dbReference type="SAM" id="MobiDB-lite"/>
    </source>
</evidence>
<dbReference type="Gene3D" id="3.20.20.100">
    <property type="entry name" value="NADP-dependent oxidoreductase domain"/>
    <property type="match status" value="1"/>
</dbReference>
<dbReference type="OrthoDB" id="416253at2759"/>
<proteinExistence type="predicted"/>
<organism evidence="2 3">
    <name type="scientific">Phytophthora lilii</name>
    <dbReference type="NCBI Taxonomy" id="2077276"/>
    <lineage>
        <taxon>Eukaryota</taxon>
        <taxon>Sar</taxon>
        <taxon>Stramenopiles</taxon>
        <taxon>Oomycota</taxon>
        <taxon>Peronosporomycetes</taxon>
        <taxon>Peronosporales</taxon>
        <taxon>Peronosporaceae</taxon>
        <taxon>Phytophthora</taxon>
    </lineage>
</organism>
<dbReference type="Proteomes" id="UP001165083">
    <property type="component" value="Unassembled WGS sequence"/>
</dbReference>
<evidence type="ECO:0000313" key="3">
    <source>
        <dbReference type="Proteomes" id="UP001165083"/>
    </source>
</evidence>
<name>A0A9W6TK29_9STRA</name>
<gene>
    <name evidence="2" type="ORF">Plil01_000470500</name>
</gene>
<protein>
    <submittedName>
        <fullName evidence="2">Unnamed protein product</fullName>
    </submittedName>
</protein>
<dbReference type="InterPro" id="IPR036812">
    <property type="entry name" value="NAD(P)_OxRdtase_dom_sf"/>
</dbReference>